<keyword evidence="5" id="KW-0735">Signal-anchor</keyword>
<dbReference type="PANTHER" id="PTHR31646">
    <property type="entry name" value="ALPHA-1,2-MANNOSYLTRANSFERASE MNN2"/>
    <property type="match status" value="1"/>
</dbReference>
<evidence type="ECO:0000256" key="2">
    <source>
        <dbReference type="ARBA" id="ARBA00009105"/>
    </source>
</evidence>
<dbReference type="PANTHER" id="PTHR31646:SF1">
    <property type="entry name" value="ALPHA-1,2-MANNOSYLTRANSFERASE MNN2"/>
    <property type="match status" value="1"/>
</dbReference>
<comment type="subcellular location">
    <subcellularLocation>
        <location evidence="1">Golgi apparatus membrane</location>
        <topology evidence="1">Single-pass type II membrane protein</topology>
    </subcellularLocation>
</comment>
<dbReference type="InterPro" id="IPR029044">
    <property type="entry name" value="Nucleotide-diphossugar_trans"/>
</dbReference>
<keyword evidence="10" id="KW-1185">Reference proteome</keyword>
<dbReference type="AlphaFoldDB" id="A0A8H3TTM8"/>
<name>A0A8H3TTM8_9TREE</name>
<gene>
    <name evidence="9" type="ORF">NliqN6_3718</name>
</gene>
<dbReference type="SUPFAM" id="SSF53448">
    <property type="entry name" value="Nucleotide-diphospho-sugar transferases"/>
    <property type="match status" value="1"/>
</dbReference>
<comment type="similarity">
    <text evidence="2">Belongs to the MNN1/MNT family.</text>
</comment>
<accession>A0A8H3TTM8</accession>
<sequence length="552" mass="62622">MIHLRTRNILGGVICLLFVGLLAFHTQYDGIRSYIPSQTSRKETANSQPTAPLPSEYAHLLPGLRLPAQLEAYPLLHARLHAFLSRPVRSFDAARPLNEQQCPRDLSDRLVNPDQLNGDGAFWREAVDEAVIRKKRVEMVEYLVQVLERGDDVVWNVERDAKIQQAEDLVDVNPDIARRAPVPLTSVQRGFVSAAGNSDTTQRLLTLLRILRNRYHSTLPFQVWTFPGELSPHSAEYRELTEELGATVHETTGLAKDPGAWKNFQIKGLAITSSSFRELVYLDSDNIPLRNPTKLFDSARYLDRDAKAAFWPDLSKDHVDNAIWRIIGDECTLDNWTFESGQIVIDKAGNSGLNLAALHLAAYMQADHDFWFSMCGGDKDTFRWAFRALDIPFATSPMWAVPLGQRNPFEGERFCGHTVLQYDLDVEPGEKEPRPMFVHSNLLKHISGVGRGHTFTHLKRMTNHSYSEPTLNYVHQWVYQGVARGMCTDLEVWDSNPRLSEEEAEHQRVELHALSDLPGQPFDGFEDMFFDEGGRAGGWRRRKRRLAGAGLE</sequence>
<evidence type="ECO:0000256" key="4">
    <source>
        <dbReference type="ARBA" id="ARBA00022692"/>
    </source>
</evidence>
<reference evidence="9" key="1">
    <citation type="submission" date="2020-07" db="EMBL/GenBank/DDBJ databases">
        <title>Draft Genome Sequence of a Deep-Sea Yeast, Naganishia (Cryptococcus) liquefaciens strain N6.</title>
        <authorList>
            <person name="Han Y.W."/>
            <person name="Kajitani R."/>
            <person name="Morimoto H."/>
            <person name="Parhat M."/>
            <person name="Tsubouchi H."/>
            <person name="Bakenova O."/>
            <person name="Ogata M."/>
            <person name="Argunhan B."/>
            <person name="Aoki R."/>
            <person name="Kajiwara S."/>
            <person name="Itoh T."/>
            <person name="Iwasaki H."/>
        </authorList>
    </citation>
    <scope>NUCLEOTIDE SEQUENCE</scope>
    <source>
        <strain evidence="9">N6</strain>
    </source>
</reference>
<evidence type="ECO:0000256" key="3">
    <source>
        <dbReference type="ARBA" id="ARBA00022679"/>
    </source>
</evidence>
<dbReference type="Gene3D" id="3.90.550.10">
    <property type="entry name" value="Spore Coat Polysaccharide Biosynthesis Protein SpsA, Chain A"/>
    <property type="match status" value="1"/>
</dbReference>
<dbReference type="Pfam" id="PF11051">
    <property type="entry name" value="Mannosyl_trans3"/>
    <property type="match status" value="2"/>
</dbReference>
<dbReference type="Proteomes" id="UP000620104">
    <property type="component" value="Unassembled WGS sequence"/>
</dbReference>
<keyword evidence="6" id="KW-1133">Transmembrane helix</keyword>
<evidence type="ECO:0000256" key="8">
    <source>
        <dbReference type="ARBA" id="ARBA00023136"/>
    </source>
</evidence>
<dbReference type="EMBL" id="BLZA01000021">
    <property type="protein sequence ID" value="GHJ87316.1"/>
    <property type="molecule type" value="Genomic_DNA"/>
</dbReference>
<keyword evidence="3" id="KW-0808">Transferase</keyword>
<dbReference type="OrthoDB" id="430354at2759"/>
<protein>
    <recommendedName>
        <fullName evidence="11">Glycosyltransferase family 71 protein</fullName>
    </recommendedName>
</protein>
<organism evidence="9 10">
    <name type="scientific">Naganishia liquefaciens</name>
    <dbReference type="NCBI Taxonomy" id="104408"/>
    <lineage>
        <taxon>Eukaryota</taxon>
        <taxon>Fungi</taxon>
        <taxon>Dikarya</taxon>
        <taxon>Basidiomycota</taxon>
        <taxon>Agaricomycotina</taxon>
        <taxon>Tremellomycetes</taxon>
        <taxon>Filobasidiales</taxon>
        <taxon>Filobasidiaceae</taxon>
        <taxon>Naganishia</taxon>
    </lineage>
</organism>
<dbReference type="InterPro" id="IPR022751">
    <property type="entry name" value="Alpha_mannosyltransferase"/>
</dbReference>
<evidence type="ECO:0000256" key="6">
    <source>
        <dbReference type="ARBA" id="ARBA00022989"/>
    </source>
</evidence>
<evidence type="ECO:0000313" key="10">
    <source>
        <dbReference type="Proteomes" id="UP000620104"/>
    </source>
</evidence>
<evidence type="ECO:0000256" key="7">
    <source>
        <dbReference type="ARBA" id="ARBA00023034"/>
    </source>
</evidence>
<comment type="caution">
    <text evidence="9">The sequence shown here is derived from an EMBL/GenBank/DDBJ whole genome shotgun (WGS) entry which is preliminary data.</text>
</comment>
<keyword evidence="7" id="KW-0333">Golgi apparatus</keyword>
<proteinExistence type="inferred from homology"/>
<evidence type="ECO:0008006" key="11">
    <source>
        <dbReference type="Google" id="ProtNLM"/>
    </source>
</evidence>
<keyword evidence="4" id="KW-0812">Transmembrane</keyword>
<dbReference type="GO" id="GO:0000139">
    <property type="term" value="C:Golgi membrane"/>
    <property type="evidence" value="ECO:0007669"/>
    <property type="project" value="UniProtKB-SubCell"/>
</dbReference>
<keyword evidence="8" id="KW-0472">Membrane</keyword>
<dbReference type="GO" id="GO:0000026">
    <property type="term" value="F:alpha-1,2-mannosyltransferase activity"/>
    <property type="evidence" value="ECO:0007669"/>
    <property type="project" value="TreeGrafter"/>
</dbReference>
<dbReference type="GO" id="GO:0046354">
    <property type="term" value="P:mannan biosynthetic process"/>
    <property type="evidence" value="ECO:0007669"/>
    <property type="project" value="TreeGrafter"/>
</dbReference>
<evidence type="ECO:0000313" key="9">
    <source>
        <dbReference type="EMBL" id="GHJ87316.1"/>
    </source>
</evidence>
<evidence type="ECO:0000256" key="1">
    <source>
        <dbReference type="ARBA" id="ARBA00004323"/>
    </source>
</evidence>
<evidence type="ECO:0000256" key="5">
    <source>
        <dbReference type="ARBA" id="ARBA00022968"/>
    </source>
</evidence>